<reference evidence="1" key="1">
    <citation type="submission" date="2020-04" db="EMBL/GenBank/DDBJ databases">
        <authorList>
            <person name="Alioto T."/>
            <person name="Alioto T."/>
            <person name="Gomez Garrido J."/>
        </authorList>
    </citation>
    <scope>NUCLEOTIDE SEQUENCE</scope>
    <source>
        <strain evidence="1">A484AB</strain>
    </source>
</reference>
<dbReference type="EMBL" id="CACRXK020015769">
    <property type="protein sequence ID" value="CAB4028849.1"/>
    <property type="molecule type" value="Genomic_DNA"/>
</dbReference>
<evidence type="ECO:0000313" key="1">
    <source>
        <dbReference type="EMBL" id="CAB4028849.1"/>
    </source>
</evidence>
<evidence type="ECO:0000313" key="2">
    <source>
        <dbReference type="Proteomes" id="UP001152795"/>
    </source>
</evidence>
<dbReference type="Proteomes" id="UP001152795">
    <property type="component" value="Unassembled WGS sequence"/>
</dbReference>
<organism evidence="1 2">
    <name type="scientific">Paramuricea clavata</name>
    <name type="common">Red gorgonian</name>
    <name type="synonym">Violescent sea-whip</name>
    <dbReference type="NCBI Taxonomy" id="317549"/>
    <lineage>
        <taxon>Eukaryota</taxon>
        <taxon>Metazoa</taxon>
        <taxon>Cnidaria</taxon>
        <taxon>Anthozoa</taxon>
        <taxon>Octocorallia</taxon>
        <taxon>Malacalcyonacea</taxon>
        <taxon>Plexauridae</taxon>
        <taxon>Paramuricea</taxon>
    </lineage>
</organism>
<feature type="non-terminal residue" evidence="1">
    <location>
        <position position="129"/>
    </location>
</feature>
<comment type="caution">
    <text evidence="1">The sequence shown here is derived from an EMBL/GenBank/DDBJ whole genome shotgun (WGS) entry which is preliminary data.</text>
</comment>
<dbReference type="AlphaFoldDB" id="A0A6S7L8M0"/>
<accession>A0A6S7L8M0</accession>
<name>A0A6S7L8M0_PARCT</name>
<gene>
    <name evidence="1" type="ORF">PACLA_8A048224</name>
</gene>
<proteinExistence type="predicted"/>
<sequence length="129" mass="14366">MKEDPEPLFSDGHPDISNDAPRTKKAIASCCKKETGGKKGKRMRKRGERLSVFDVTQIVQKRSIQSCLELVALAVSQSREGNTALANFVANRGHKCVQEALSLAKEFAEAEERLACSKNTRIQIFIEFQ</sequence>
<protein>
    <submittedName>
        <fullName evidence="1">Uncharacterized protein</fullName>
    </submittedName>
</protein>
<keyword evidence="2" id="KW-1185">Reference proteome</keyword>